<evidence type="ECO:0000313" key="1">
    <source>
        <dbReference type="EMBL" id="BAQ24771.1"/>
    </source>
</evidence>
<dbReference type="KEGG" id="strg:SRT_15100"/>
<name>A0A1L7LKR7_9STRE</name>
<organism evidence="1 2">
    <name type="scientific">Streptococcus troglodytae</name>
    <dbReference type="NCBI Taxonomy" id="1111760"/>
    <lineage>
        <taxon>Bacteria</taxon>
        <taxon>Bacillati</taxon>
        <taxon>Bacillota</taxon>
        <taxon>Bacilli</taxon>
        <taxon>Lactobacillales</taxon>
        <taxon>Streptococcaceae</taxon>
        <taxon>Streptococcus</taxon>
    </lineage>
</organism>
<reference evidence="1 2" key="1">
    <citation type="journal article" date="2016" name="Microbiol. Immunol.">
        <title>Complete genome sequence of Streptococcus troglodytae TKU31 isolated from the oral cavity of a chimpanzee (Pan troglodytes).</title>
        <authorList>
            <person name="Okamoto M."/>
            <person name="Naito M."/>
            <person name="Miyanohara M."/>
            <person name="Imai S."/>
            <person name="Nomura Y."/>
            <person name="Saito W."/>
            <person name="Momoi Y."/>
            <person name="Takada K."/>
            <person name="Miyabe-Nishiwaki T."/>
            <person name="Tomonaga M."/>
            <person name="Hanada N."/>
        </authorList>
    </citation>
    <scope>NUCLEOTIDE SEQUENCE [LARGE SCALE GENOMIC DNA]</scope>
    <source>
        <strain evidence="2">TKU 31</strain>
    </source>
</reference>
<proteinExistence type="predicted"/>
<evidence type="ECO:0000313" key="2">
    <source>
        <dbReference type="Proteomes" id="UP000217758"/>
    </source>
</evidence>
<accession>A0A1L7LKR7</accession>
<protein>
    <submittedName>
        <fullName evidence="1">Uncharacterized protein</fullName>
    </submittedName>
</protein>
<dbReference type="AlphaFoldDB" id="A0A1L7LKR7"/>
<keyword evidence="2" id="KW-1185">Reference proteome</keyword>
<sequence length="96" mass="9366">MLFLLSAFVFTAFYIRKEKATGVINGGIISGIYLLTCATAEGAWTGAVGGGIAGAVGGDVVLPILGTVPGYVGGAILGGIGGAVANGSWYLITGGD</sequence>
<gene>
    <name evidence="1" type="ORF">SRT_15100</name>
</gene>
<dbReference type="Proteomes" id="UP000217758">
    <property type="component" value="Chromosome"/>
</dbReference>
<dbReference type="EMBL" id="AP014612">
    <property type="protein sequence ID" value="BAQ24771.1"/>
    <property type="molecule type" value="Genomic_DNA"/>
</dbReference>